<evidence type="ECO:0000256" key="1">
    <source>
        <dbReference type="SAM" id="MobiDB-lite"/>
    </source>
</evidence>
<feature type="region of interest" description="Disordered" evidence="1">
    <location>
        <begin position="101"/>
        <end position="165"/>
    </location>
</feature>
<protein>
    <submittedName>
        <fullName evidence="2">Uncharacterized protein</fullName>
    </submittedName>
</protein>
<dbReference type="Proteomes" id="UP000256970">
    <property type="component" value="Unassembled WGS sequence"/>
</dbReference>
<dbReference type="AlphaFoldDB" id="A0A383VRU9"/>
<feature type="compositionally biased region" description="Gly residues" evidence="1">
    <location>
        <begin position="137"/>
        <end position="153"/>
    </location>
</feature>
<feature type="compositionally biased region" description="Low complexity" evidence="1">
    <location>
        <begin position="122"/>
        <end position="136"/>
    </location>
</feature>
<evidence type="ECO:0000313" key="2">
    <source>
        <dbReference type="EMBL" id="SZX67474.1"/>
    </source>
</evidence>
<reference evidence="2 4" key="1">
    <citation type="submission" date="2016-10" db="EMBL/GenBank/DDBJ databases">
        <authorList>
            <person name="Cai Z."/>
        </authorList>
    </citation>
    <scope>NUCLEOTIDE SEQUENCE [LARGE SCALE GENOMIC DNA]</scope>
</reference>
<dbReference type="EMBL" id="FNXT01000801">
    <property type="protein sequence ID" value="SZX67474.1"/>
    <property type="molecule type" value="Genomic_DNA"/>
</dbReference>
<accession>A0A383VRU9</accession>
<keyword evidence="4" id="KW-1185">Reference proteome</keyword>
<proteinExistence type="predicted"/>
<dbReference type="PANTHER" id="PTHR35097:SF1">
    <property type="entry name" value="GDSL ESTERASE_LIPASE"/>
    <property type="match status" value="1"/>
</dbReference>
<evidence type="ECO:0000313" key="4">
    <source>
        <dbReference type="Proteomes" id="UP000256970"/>
    </source>
</evidence>
<gene>
    <name evidence="3" type="ORF">BQ4739_LOCUS18207</name>
    <name evidence="2" type="ORF">BQ4739_LOCUS7864</name>
</gene>
<feature type="compositionally biased region" description="Low complexity" evidence="1">
    <location>
        <begin position="154"/>
        <end position="165"/>
    </location>
</feature>
<name>A0A383VRU9_TETOB</name>
<dbReference type="PANTHER" id="PTHR35097">
    <property type="entry name" value="GDSL ESTERASE/LIPASE"/>
    <property type="match status" value="1"/>
</dbReference>
<sequence>MLSKHLLGTPGIASTNSSSTVVCHSRSFAGLPACRRLRSRCAVQCRALAAHPPSLHHQAGSALQLHDVGICEHGSVRTQHRLHAATAQQLLRSTPACLRNVSRRASSEPGSTNNGGDEPRVSNGNGSSSGSSAEPSGGNGSSGGNGNNSGGGPRQPWSSSGGQPGDSSSNWLLAWLTSPAAVPVLLVLVAAELAVLLSSFSQAASARQAAAAALAAVQEEAAADGSCSSGLSTKDSISTIKRLLREVFADHLGFKARLDSLEKAAAEEAEAADDWELQNATGSSASSWGRAPVRVTGWFSAAGVLPWTGESQGSDTLGMLHGLGAAGQADGRLMLHSVLAGGKRRITAELAHMPQHGGQALLQLQRLLYRVQIKKSLQLLIAPLGGSIDAIGRAVTPIQADYGATSALRQGHGLSVLDRLGSGKAASFSRGRLSVTAGFFVGGSGKTSLAKLQLNGHEGHSLSLIAAKCRPRKAAAAADAAEDGSGSSSSSSIDQAGLRFLGVQAPGSSSSTGSDAAAGTVLGIAGVLPVRDALTATAWAERPAGGQPGWGVGLFGTPDTEGFEAALVVGKPSTQHAAFRGGAARPLFCELTAKVPVGDGLSICPGALLAVRNGKGTLAYLMQSSWRF</sequence>
<dbReference type="EMBL" id="FNXT01001297">
    <property type="protein sequence ID" value="SZX77870.1"/>
    <property type="molecule type" value="Genomic_DNA"/>
</dbReference>
<evidence type="ECO:0000313" key="3">
    <source>
        <dbReference type="EMBL" id="SZX77870.1"/>
    </source>
</evidence>
<dbReference type="STRING" id="3088.A0A383VRU9"/>
<organism evidence="2 4">
    <name type="scientific">Tetradesmus obliquus</name>
    <name type="common">Green alga</name>
    <name type="synonym">Acutodesmus obliquus</name>
    <dbReference type="NCBI Taxonomy" id="3088"/>
    <lineage>
        <taxon>Eukaryota</taxon>
        <taxon>Viridiplantae</taxon>
        <taxon>Chlorophyta</taxon>
        <taxon>core chlorophytes</taxon>
        <taxon>Chlorophyceae</taxon>
        <taxon>CS clade</taxon>
        <taxon>Sphaeropleales</taxon>
        <taxon>Scenedesmaceae</taxon>
        <taxon>Tetradesmus</taxon>
    </lineage>
</organism>